<gene>
    <name evidence="2" type="ORF">LWI28_013677</name>
</gene>
<evidence type="ECO:0000256" key="1">
    <source>
        <dbReference type="SAM" id="MobiDB-lite"/>
    </source>
</evidence>
<dbReference type="AlphaFoldDB" id="A0AAD5NJL8"/>
<evidence type="ECO:0000313" key="2">
    <source>
        <dbReference type="EMBL" id="KAI9161022.1"/>
    </source>
</evidence>
<sequence>MRPSRLIPLNVDYSLARPRHRSVDTNPCFSSICTSLDITRQGQIGQDKIFGCKRNCSNNGTQYSFSNSLDAGVRKGTSQRPVASALEENPTLTLHLERSDKFFQYHQVSVVAPTAPNTELPIAAPTLKQPIPVALPTELPAATTPLSNQLQFAAAPIEEDPTPTIHLRRFVRFFWYQHASSVPYTELPATSPTIEQPIPATPSQLSHWQQPPPLSSWQQPLPPSSQCQLPSQTEPPAVAPPTSAAPITSSARFVSGASFTRHAGAPVEEDPTSTLHLRRSDKSLWYQQASAAAPAGPITK</sequence>
<proteinExistence type="predicted"/>
<reference evidence="2" key="2">
    <citation type="submission" date="2023-02" db="EMBL/GenBank/DDBJ databases">
        <authorList>
            <person name="Swenson N.G."/>
            <person name="Wegrzyn J.L."/>
            <person name="Mcevoy S.L."/>
        </authorList>
    </citation>
    <scope>NUCLEOTIDE SEQUENCE</scope>
    <source>
        <strain evidence="2">91603</strain>
        <tissue evidence="2">Leaf</tissue>
    </source>
</reference>
<protein>
    <submittedName>
        <fullName evidence="2">Uncharacterized protein</fullName>
    </submittedName>
</protein>
<evidence type="ECO:0000313" key="3">
    <source>
        <dbReference type="Proteomes" id="UP001064489"/>
    </source>
</evidence>
<accession>A0AAD5NJL8</accession>
<comment type="caution">
    <text evidence="2">The sequence shown here is derived from an EMBL/GenBank/DDBJ whole genome shotgun (WGS) entry which is preliminary data.</text>
</comment>
<keyword evidence="3" id="KW-1185">Reference proteome</keyword>
<feature type="region of interest" description="Disordered" evidence="1">
    <location>
        <begin position="193"/>
        <end position="245"/>
    </location>
</feature>
<dbReference type="Proteomes" id="UP001064489">
    <property type="component" value="Chromosome 2"/>
</dbReference>
<organism evidence="2 3">
    <name type="scientific">Acer negundo</name>
    <name type="common">Box elder</name>
    <dbReference type="NCBI Taxonomy" id="4023"/>
    <lineage>
        <taxon>Eukaryota</taxon>
        <taxon>Viridiplantae</taxon>
        <taxon>Streptophyta</taxon>
        <taxon>Embryophyta</taxon>
        <taxon>Tracheophyta</taxon>
        <taxon>Spermatophyta</taxon>
        <taxon>Magnoliopsida</taxon>
        <taxon>eudicotyledons</taxon>
        <taxon>Gunneridae</taxon>
        <taxon>Pentapetalae</taxon>
        <taxon>rosids</taxon>
        <taxon>malvids</taxon>
        <taxon>Sapindales</taxon>
        <taxon>Sapindaceae</taxon>
        <taxon>Hippocastanoideae</taxon>
        <taxon>Acereae</taxon>
        <taxon>Acer</taxon>
    </lineage>
</organism>
<name>A0AAD5NJL8_ACENE</name>
<reference evidence="2" key="1">
    <citation type="journal article" date="2022" name="Plant J.">
        <title>Strategies of tolerance reflected in two North American maple genomes.</title>
        <authorList>
            <person name="McEvoy S.L."/>
            <person name="Sezen U.U."/>
            <person name="Trouern-Trend A."/>
            <person name="McMahon S.M."/>
            <person name="Schaberg P.G."/>
            <person name="Yang J."/>
            <person name="Wegrzyn J.L."/>
            <person name="Swenson N.G."/>
        </authorList>
    </citation>
    <scope>NUCLEOTIDE SEQUENCE</scope>
    <source>
        <strain evidence="2">91603</strain>
    </source>
</reference>
<dbReference type="EMBL" id="JAJSOW010000106">
    <property type="protein sequence ID" value="KAI9161022.1"/>
    <property type="molecule type" value="Genomic_DNA"/>
</dbReference>
<feature type="compositionally biased region" description="Low complexity" evidence="1">
    <location>
        <begin position="202"/>
        <end position="245"/>
    </location>
</feature>